<feature type="chain" id="PRO_5015542167" evidence="1">
    <location>
        <begin position="21"/>
        <end position="430"/>
    </location>
</feature>
<evidence type="ECO:0000256" key="1">
    <source>
        <dbReference type="SAM" id="SignalP"/>
    </source>
</evidence>
<dbReference type="AlphaFoldDB" id="A0A2T3N471"/>
<name>A0A2T3N471_9GAMM</name>
<dbReference type="InterPro" id="IPR001763">
    <property type="entry name" value="Rhodanese-like_dom"/>
</dbReference>
<organism evidence="3 4">
    <name type="scientific">Photobacterium lipolyticum</name>
    <dbReference type="NCBI Taxonomy" id="266810"/>
    <lineage>
        <taxon>Bacteria</taxon>
        <taxon>Pseudomonadati</taxon>
        <taxon>Pseudomonadota</taxon>
        <taxon>Gammaproteobacteria</taxon>
        <taxon>Vibrionales</taxon>
        <taxon>Vibrionaceae</taxon>
        <taxon>Photobacterium</taxon>
    </lineage>
</organism>
<dbReference type="Pfam" id="PF00581">
    <property type="entry name" value="Rhodanese"/>
    <property type="match status" value="3"/>
</dbReference>
<evidence type="ECO:0000259" key="2">
    <source>
        <dbReference type="PROSITE" id="PS50206"/>
    </source>
</evidence>
<feature type="domain" description="Rhodanese" evidence="2">
    <location>
        <begin position="110"/>
        <end position="202"/>
    </location>
</feature>
<reference evidence="3 4" key="1">
    <citation type="submission" date="2018-03" db="EMBL/GenBank/DDBJ databases">
        <title>Whole genome sequencing of Histamine producing bacteria.</title>
        <authorList>
            <person name="Butler K."/>
        </authorList>
    </citation>
    <scope>NUCLEOTIDE SEQUENCE [LARGE SCALE GENOMIC DNA]</scope>
    <source>
        <strain evidence="3 4">DSM 16190</strain>
    </source>
</reference>
<dbReference type="RefSeq" id="WP_107281351.1">
    <property type="nucleotide sequence ID" value="NZ_PYMC01000001.1"/>
</dbReference>
<gene>
    <name evidence="3" type="ORF">C9I89_00240</name>
</gene>
<dbReference type="SMART" id="SM00450">
    <property type="entry name" value="RHOD"/>
    <property type="match status" value="3"/>
</dbReference>
<dbReference type="InterPro" id="IPR036873">
    <property type="entry name" value="Rhodanese-like_dom_sf"/>
</dbReference>
<feature type="domain" description="Rhodanese" evidence="2">
    <location>
        <begin position="211"/>
        <end position="314"/>
    </location>
</feature>
<accession>A0A2T3N471</accession>
<dbReference type="Gene3D" id="3.40.250.10">
    <property type="entry name" value="Rhodanese-like domain"/>
    <property type="match status" value="3"/>
</dbReference>
<dbReference type="Proteomes" id="UP000240904">
    <property type="component" value="Unassembled WGS sequence"/>
</dbReference>
<proteinExistence type="predicted"/>
<feature type="domain" description="Rhodanese" evidence="2">
    <location>
        <begin position="342"/>
        <end position="430"/>
    </location>
</feature>
<feature type="signal peptide" evidence="1">
    <location>
        <begin position="1"/>
        <end position="20"/>
    </location>
</feature>
<dbReference type="EMBL" id="PYMC01000001">
    <property type="protein sequence ID" value="PSW07198.1"/>
    <property type="molecule type" value="Genomic_DNA"/>
</dbReference>
<keyword evidence="4" id="KW-1185">Reference proteome</keyword>
<sequence>MFKKAVIFFSLFLMPLSLMAAEVGGKIQSISLEAKVIQFVNPKTTTVTVIKFNDETKLESAESFEDLIVNTKIKATVDDNMLASKIKRILVQLPKDQIIGTDELAEMIEGGQPLFIGDARPQGKYNIGHIPGSKATPASELEKNLNWLPENKMTPLIFYCGGVTCPLSPKALKIAKMNGYENVRAYVEGFPAWKEGVYPVHVNRDWLNKNLDKHHVVLDVRNAPDTFIKGAVHLPASQLVQMHQKWNKEKFPTKKRTIYGLRDKKAPITIVANSEVSEEAIEAFEILTFWKFKNVAILNGGMASWSNEQLPLGSGKIATNLDYVKKLAKGAIEETAFVEAVKAGNVTIIDVRSADEVSKGRLEKSINIPLEELDQHLNQIPKTGLVVIHCMGGSRAAIAYTTLSNKGYTNVKFLDDSLEEIAKENGIKLI</sequence>
<dbReference type="SUPFAM" id="SSF52821">
    <property type="entry name" value="Rhodanese/Cell cycle control phosphatase"/>
    <property type="match status" value="3"/>
</dbReference>
<protein>
    <submittedName>
        <fullName evidence="3">Rhodanese-like domain-containing protein</fullName>
    </submittedName>
</protein>
<dbReference type="InterPro" id="IPR050229">
    <property type="entry name" value="GlpE_sulfurtransferase"/>
</dbReference>
<dbReference type="PANTHER" id="PTHR43031">
    <property type="entry name" value="FAD-DEPENDENT OXIDOREDUCTASE"/>
    <property type="match status" value="1"/>
</dbReference>
<evidence type="ECO:0000313" key="3">
    <source>
        <dbReference type="EMBL" id="PSW07198.1"/>
    </source>
</evidence>
<evidence type="ECO:0000313" key="4">
    <source>
        <dbReference type="Proteomes" id="UP000240904"/>
    </source>
</evidence>
<dbReference type="OrthoDB" id="9814704at2"/>
<dbReference type="CDD" id="cd00158">
    <property type="entry name" value="RHOD"/>
    <property type="match status" value="2"/>
</dbReference>
<dbReference type="PROSITE" id="PS50206">
    <property type="entry name" value="RHODANESE_3"/>
    <property type="match status" value="3"/>
</dbReference>
<comment type="caution">
    <text evidence="3">The sequence shown here is derived from an EMBL/GenBank/DDBJ whole genome shotgun (WGS) entry which is preliminary data.</text>
</comment>
<dbReference type="PANTHER" id="PTHR43031:SF1">
    <property type="entry name" value="PYRIDINE NUCLEOTIDE-DISULPHIDE OXIDOREDUCTASE"/>
    <property type="match status" value="1"/>
</dbReference>
<keyword evidence="1" id="KW-0732">Signal</keyword>